<dbReference type="EMBL" id="JACOPD010000002">
    <property type="protein sequence ID" value="MBC5679981.1"/>
    <property type="molecule type" value="Genomic_DNA"/>
</dbReference>
<comment type="caution">
    <text evidence="9">The sequence shown here is derived from an EMBL/GenBank/DDBJ whole genome shotgun (WGS) entry which is preliminary data.</text>
</comment>
<reference evidence="9 10" key="1">
    <citation type="submission" date="2020-08" db="EMBL/GenBank/DDBJ databases">
        <title>Genome public.</title>
        <authorList>
            <person name="Liu C."/>
            <person name="Sun Q."/>
        </authorList>
    </citation>
    <scope>NUCLEOTIDE SEQUENCE [LARGE SCALE GENOMIC DNA]</scope>
    <source>
        <strain evidence="9 10">NSJ-43</strain>
    </source>
</reference>
<evidence type="ECO:0000256" key="6">
    <source>
        <dbReference type="ARBA" id="ARBA00022989"/>
    </source>
</evidence>
<keyword evidence="10" id="KW-1185">Reference proteome</keyword>
<keyword evidence="4" id="KW-1003">Cell membrane</keyword>
<dbReference type="PANTHER" id="PTHR38438:SF1">
    <property type="entry name" value="RIBOFLAVIN TRANSPORTER RIBU"/>
    <property type="match status" value="1"/>
</dbReference>
<dbReference type="InterPro" id="IPR025720">
    <property type="entry name" value="RibU"/>
</dbReference>
<dbReference type="RefSeq" id="WP_186836166.1">
    <property type="nucleotide sequence ID" value="NZ_JACOPD010000002.1"/>
</dbReference>
<organism evidence="9 10">
    <name type="scientific">Lachnospira hominis</name>
    <name type="common">ex Liu et al. 2021</name>
    <dbReference type="NCBI Taxonomy" id="2763051"/>
    <lineage>
        <taxon>Bacteria</taxon>
        <taxon>Bacillati</taxon>
        <taxon>Bacillota</taxon>
        <taxon>Clostridia</taxon>
        <taxon>Lachnospirales</taxon>
        <taxon>Lachnospiraceae</taxon>
        <taxon>Lachnospira</taxon>
    </lineage>
</organism>
<sequence>MTNLSKLFDSLQKNIVFVLVSLVLMAVVYFIAFGFEKLIEKKNNIKFSSEKTRVNKMVIMAMLAAISVILMYFEFPLTFIAPSFYEIDLSEVPVLIGSFLLGPCAGVVIEAVKVILKVCIKGTTTAFVGDFANFILGCFLTVPASVVYHFHRTKKRAVLGLVVGSLTLIVSGVFMNAFYLLPKYSELYGMPIEAFIAMGNKINANINNVFTFVVLAVAPFNFVKALITSVITFVLYKYLSRHLKVSA</sequence>
<keyword evidence="7 8" id="KW-0472">Membrane</keyword>
<evidence type="ECO:0000256" key="1">
    <source>
        <dbReference type="ARBA" id="ARBA00004651"/>
    </source>
</evidence>
<comment type="similarity">
    <text evidence="2">Belongs to the prokaryotic riboflavin transporter (P-RFT) (TC 2.A.87) family.</text>
</comment>
<name>A0ABR7FZR9_9FIRM</name>
<dbReference type="Gene3D" id="1.10.1760.20">
    <property type="match status" value="1"/>
</dbReference>
<evidence type="ECO:0000256" key="4">
    <source>
        <dbReference type="ARBA" id="ARBA00022475"/>
    </source>
</evidence>
<proteinExistence type="inferred from homology"/>
<dbReference type="Pfam" id="PF12822">
    <property type="entry name" value="ECF_trnsprt"/>
    <property type="match status" value="1"/>
</dbReference>
<evidence type="ECO:0000313" key="9">
    <source>
        <dbReference type="EMBL" id="MBC5679981.1"/>
    </source>
</evidence>
<evidence type="ECO:0000256" key="2">
    <source>
        <dbReference type="ARBA" id="ARBA00005540"/>
    </source>
</evidence>
<accession>A0ABR7FZR9</accession>
<dbReference type="InterPro" id="IPR024529">
    <property type="entry name" value="ECF_trnsprt_substrate-spec"/>
</dbReference>
<protein>
    <submittedName>
        <fullName evidence="9">ECF transporter S component</fullName>
    </submittedName>
</protein>
<dbReference type="PANTHER" id="PTHR38438">
    <property type="entry name" value="RIBOFLAVIN TRANSPORTER RIBU"/>
    <property type="match status" value="1"/>
</dbReference>
<feature type="transmembrane region" description="Helical" evidence="8">
    <location>
        <begin position="15"/>
        <end position="36"/>
    </location>
</feature>
<evidence type="ECO:0000256" key="3">
    <source>
        <dbReference type="ARBA" id="ARBA00022448"/>
    </source>
</evidence>
<dbReference type="Proteomes" id="UP000628463">
    <property type="component" value="Unassembled WGS sequence"/>
</dbReference>
<keyword evidence="3" id="KW-0813">Transport</keyword>
<evidence type="ECO:0000313" key="10">
    <source>
        <dbReference type="Proteomes" id="UP000628463"/>
    </source>
</evidence>
<feature type="transmembrane region" description="Helical" evidence="8">
    <location>
        <begin position="57"/>
        <end position="75"/>
    </location>
</feature>
<comment type="subcellular location">
    <subcellularLocation>
        <location evidence="1">Cell membrane</location>
        <topology evidence="1">Multi-pass membrane protein</topology>
    </subcellularLocation>
</comment>
<feature type="transmembrane region" description="Helical" evidence="8">
    <location>
        <begin position="209"/>
        <end position="236"/>
    </location>
</feature>
<evidence type="ECO:0000256" key="7">
    <source>
        <dbReference type="ARBA" id="ARBA00023136"/>
    </source>
</evidence>
<evidence type="ECO:0000256" key="8">
    <source>
        <dbReference type="SAM" id="Phobius"/>
    </source>
</evidence>
<evidence type="ECO:0000256" key="5">
    <source>
        <dbReference type="ARBA" id="ARBA00022692"/>
    </source>
</evidence>
<keyword evidence="6 8" id="KW-1133">Transmembrane helix</keyword>
<feature type="transmembrane region" description="Helical" evidence="8">
    <location>
        <begin position="157"/>
        <end position="181"/>
    </location>
</feature>
<keyword evidence="5 8" id="KW-0812">Transmembrane</keyword>
<gene>
    <name evidence="9" type="ORF">H8S01_03260</name>
</gene>